<evidence type="ECO:0000313" key="10">
    <source>
        <dbReference type="EMBL" id="ABW68863.1"/>
    </source>
</evidence>
<dbReference type="PANTHER" id="PTHR32328">
    <property type="entry name" value="L-SERYL-TRNA(SEC) SELENIUM TRANSFERASE"/>
    <property type="match status" value="1"/>
</dbReference>
<comment type="function">
    <text evidence="8">Converts seryl-tRNA(Sec) to selenocysteinyl-tRNA(Sec) required for selenoprotein biosynthesis.</text>
</comment>
<dbReference type="SUPFAM" id="SSF53383">
    <property type="entry name" value="PLP-dependent transferases"/>
    <property type="match status" value="1"/>
</dbReference>
<evidence type="ECO:0000256" key="1">
    <source>
        <dbReference type="ARBA" id="ARBA00001933"/>
    </source>
</evidence>
<protein>
    <recommendedName>
        <fullName evidence="8">L-seryl-tRNA(Sec) selenium transferase</fullName>
        <ecNumber evidence="8">2.9.1.1</ecNumber>
    </recommendedName>
    <alternativeName>
        <fullName evidence="8">Selenocysteine synthase</fullName>
        <shortName evidence="8">Sec synthase</shortName>
    </alternativeName>
    <alternativeName>
        <fullName evidence="8">Selenocysteinyl-tRNA(Sec) synthase</fullName>
    </alternativeName>
</protein>
<reference evidence="10 11" key="1">
    <citation type="submission" date="2007-10" db="EMBL/GenBank/DDBJ databases">
        <title>Complete sequence of Desulfococcus oleovorans Hxd3.</title>
        <authorList>
            <consortium name="US DOE Joint Genome Institute"/>
            <person name="Copeland A."/>
            <person name="Lucas S."/>
            <person name="Lapidus A."/>
            <person name="Barry K."/>
            <person name="Glavina del Rio T."/>
            <person name="Dalin E."/>
            <person name="Tice H."/>
            <person name="Pitluck S."/>
            <person name="Kiss H."/>
            <person name="Brettin T."/>
            <person name="Bruce D."/>
            <person name="Detter J.C."/>
            <person name="Han C."/>
            <person name="Schmutz J."/>
            <person name="Larimer F."/>
            <person name="Land M."/>
            <person name="Hauser L."/>
            <person name="Kyrpides N."/>
            <person name="Kim E."/>
            <person name="Wawrik B."/>
            <person name="Richardson P."/>
        </authorList>
    </citation>
    <scope>NUCLEOTIDE SEQUENCE [LARGE SCALE GENOMIC DNA]</scope>
    <source>
        <strain evidence="11">DSM 6200 / JCM 39069 / Hxd3</strain>
    </source>
</reference>
<gene>
    <name evidence="8" type="primary">selA</name>
    <name evidence="10" type="ordered locus">Dole_3060</name>
</gene>
<keyword evidence="5 8" id="KW-0648">Protein biosynthesis</keyword>
<evidence type="ECO:0000256" key="9">
    <source>
        <dbReference type="PIRSR" id="PIRSR618319-50"/>
    </source>
</evidence>
<dbReference type="PANTHER" id="PTHR32328:SF0">
    <property type="entry name" value="L-SERYL-TRNA(SEC) SELENIUM TRANSFERASE"/>
    <property type="match status" value="1"/>
</dbReference>
<dbReference type="GO" id="GO:0005737">
    <property type="term" value="C:cytoplasm"/>
    <property type="evidence" value="ECO:0007669"/>
    <property type="project" value="UniProtKB-SubCell"/>
</dbReference>
<sequence>MKQNDHQDPPQDKDRQRQLRLLPGVDRLVEQLTGAAGLETVPVSVLTDAARSTVAGLRQAILSAKKGLAETELAIDAVVMRAAQAARTAMAPNLKPVINATGVVIHTNLGRSPLSREAIDHLVAVASGYSNLEFDLSKGERGIRYAAIEDLLCRLTGAPAAMAVNNNAGAVLLAVETFARDREVIVSRGELVEIGGSFRIPDVIRKSGAILKEVGTTNRTHLKDYENAVSEKTGLLLKVHTSNYGMVGFTAEVDLAGLVELGRHRNIPVMHDLGSGTLIDFKEFGFPHEPTVPEIVATGADVVTFSGDKLLGGPQAGMIVGKNEAVAAIRANPITRALRIDKLTLAALEMTLRAYRDKPAAIRNIPTLRMLTEPLAVVEQKAAALADELKNLDGTRLAVEQVPLVSKAGGGSLPFLEIPSSGVAVSVEGISANRLENLLRAGNPPLIGRIEQDRFIMDLRTVAQSEISVIKEIFAALAAAANGSDGHTKDC</sequence>
<dbReference type="AlphaFoldDB" id="A8ZZJ1"/>
<keyword evidence="4 8" id="KW-0663">Pyridoxal phosphate</keyword>
<dbReference type="InterPro" id="IPR015421">
    <property type="entry name" value="PyrdxlP-dep_Trfase_major"/>
</dbReference>
<dbReference type="GO" id="GO:0001717">
    <property type="term" value="P:conversion of seryl-tRNAsec to selenocys-tRNAsec"/>
    <property type="evidence" value="ECO:0007669"/>
    <property type="project" value="UniProtKB-UniRule"/>
</dbReference>
<evidence type="ECO:0000256" key="7">
    <source>
        <dbReference type="ARBA" id="ARBA00044507"/>
    </source>
</evidence>
<evidence type="ECO:0000256" key="5">
    <source>
        <dbReference type="ARBA" id="ARBA00022917"/>
    </source>
</evidence>
<evidence type="ECO:0000256" key="6">
    <source>
        <dbReference type="ARBA" id="ARBA00023266"/>
    </source>
</evidence>
<comment type="cofactor">
    <cofactor evidence="1 8 9">
        <name>pyridoxal 5'-phosphate</name>
        <dbReference type="ChEBI" id="CHEBI:597326"/>
    </cofactor>
</comment>
<comment type="catalytic activity">
    <reaction evidence="8">
        <text>L-seryl-tRNA(Sec) + selenophosphate + H(+) = L-selenocysteinyl-tRNA(Sec) + phosphate</text>
        <dbReference type="Rhea" id="RHEA:22728"/>
        <dbReference type="Rhea" id="RHEA-COMP:9742"/>
        <dbReference type="Rhea" id="RHEA-COMP:9743"/>
        <dbReference type="ChEBI" id="CHEBI:15378"/>
        <dbReference type="ChEBI" id="CHEBI:16144"/>
        <dbReference type="ChEBI" id="CHEBI:43474"/>
        <dbReference type="ChEBI" id="CHEBI:78533"/>
        <dbReference type="ChEBI" id="CHEBI:78573"/>
        <dbReference type="EC" id="2.9.1.1"/>
    </reaction>
</comment>
<dbReference type="Gene3D" id="3.40.640.10">
    <property type="entry name" value="Type I PLP-dependent aspartate aminotransferase-like (Major domain)"/>
    <property type="match status" value="1"/>
</dbReference>
<evidence type="ECO:0000256" key="8">
    <source>
        <dbReference type="HAMAP-Rule" id="MF_00423"/>
    </source>
</evidence>
<comment type="pathway">
    <text evidence="8">Aminoacyl-tRNA biosynthesis; selenocysteinyl-tRNA(Sec) biosynthesis; selenocysteinyl-tRNA(Sec) from L-seryl-tRNA(Sec) (bacterial route): step 1/1.</text>
</comment>
<dbReference type="InterPro" id="IPR004534">
    <property type="entry name" value="SelA_trans"/>
</dbReference>
<dbReference type="Gene3D" id="3.90.1150.180">
    <property type="match status" value="1"/>
</dbReference>
<dbReference type="HAMAP" id="MF_00423">
    <property type="entry name" value="SelA"/>
    <property type="match status" value="1"/>
</dbReference>
<dbReference type="STRING" id="96561.Dole_3060"/>
<accession>A8ZZJ1</accession>
<keyword evidence="6 8" id="KW-0711">Selenium</keyword>
<comment type="subcellular location">
    <subcellularLocation>
        <location evidence="8">Cytoplasm</location>
    </subcellularLocation>
</comment>
<keyword evidence="3 8" id="KW-0808">Transferase</keyword>
<dbReference type="EC" id="2.9.1.1" evidence="8"/>
<dbReference type="InterPro" id="IPR015424">
    <property type="entry name" value="PyrdxlP-dep_Trfase"/>
</dbReference>
<evidence type="ECO:0000313" key="11">
    <source>
        <dbReference type="Proteomes" id="UP000008561"/>
    </source>
</evidence>
<comment type="similarity">
    <text evidence="7 8">Belongs to the SelA family.</text>
</comment>
<dbReference type="eggNOG" id="COG1921">
    <property type="taxonomic scope" value="Bacteria"/>
</dbReference>
<evidence type="ECO:0000256" key="2">
    <source>
        <dbReference type="ARBA" id="ARBA00022490"/>
    </source>
</evidence>
<dbReference type="RefSeq" id="WP_012176474.1">
    <property type="nucleotide sequence ID" value="NC_009943.1"/>
</dbReference>
<dbReference type="NCBIfam" id="TIGR00474">
    <property type="entry name" value="selA"/>
    <property type="match status" value="1"/>
</dbReference>
<feature type="modified residue" description="N6-(pyridoxal phosphate)lysine" evidence="8 9">
    <location>
        <position position="309"/>
    </location>
</feature>
<organism evidence="10 11">
    <name type="scientific">Desulfosudis oleivorans (strain DSM 6200 / JCM 39069 / Hxd3)</name>
    <name type="common">Desulfococcus oleovorans</name>
    <dbReference type="NCBI Taxonomy" id="96561"/>
    <lineage>
        <taxon>Bacteria</taxon>
        <taxon>Pseudomonadati</taxon>
        <taxon>Thermodesulfobacteriota</taxon>
        <taxon>Desulfobacteria</taxon>
        <taxon>Desulfobacterales</taxon>
        <taxon>Desulfosudaceae</taxon>
        <taxon>Desulfosudis</taxon>
    </lineage>
</organism>
<dbReference type="InterPro" id="IPR018319">
    <property type="entry name" value="SelA-like"/>
</dbReference>
<dbReference type="OrthoDB" id="9787096at2"/>
<dbReference type="UniPathway" id="UPA00906">
    <property type="reaction ID" value="UER00896"/>
</dbReference>
<dbReference type="KEGG" id="dol:Dole_3060"/>
<name>A8ZZJ1_DESOH</name>
<proteinExistence type="inferred from homology"/>
<keyword evidence="11" id="KW-1185">Reference proteome</keyword>
<dbReference type="Proteomes" id="UP000008561">
    <property type="component" value="Chromosome"/>
</dbReference>
<dbReference type="EMBL" id="CP000859">
    <property type="protein sequence ID" value="ABW68863.1"/>
    <property type="molecule type" value="Genomic_DNA"/>
</dbReference>
<dbReference type="GO" id="GO:0001514">
    <property type="term" value="P:selenocysteine incorporation"/>
    <property type="evidence" value="ECO:0007669"/>
    <property type="project" value="UniProtKB-UniRule"/>
</dbReference>
<keyword evidence="2 8" id="KW-0963">Cytoplasm</keyword>
<evidence type="ECO:0000256" key="4">
    <source>
        <dbReference type="ARBA" id="ARBA00022898"/>
    </source>
</evidence>
<dbReference type="GO" id="GO:0004125">
    <property type="term" value="F:L-seryl-tRNA(Sec) selenium transferase activity"/>
    <property type="evidence" value="ECO:0007669"/>
    <property type="project" value="UniProtKB-UniRule"/>
</dbReference>
<evidence type="ECO:0000256" key="3">
    <source>
        <dbReference type="ARBA" id="ARBA00022679"/>
    </source>
</evidence>
<dbReference type="HOGENOM" id="CLU_038142_1_0_7"/>
<dbReference type="Pfam" id="PF03841">
    <property type="entry name" value="SelA"/>
    <property type="match status" value="1"/>
</dbReference>